<dbReference type="GO" id="GO:0005765">
    <property type="term" value="C:lysosomal membrane"/>
    <property type="evidence" value="ECO:0007669"/>
    <property type="project" value="UniProtKB-SubCell"/>
</dbReference>
<dbReference type="GeneID" id="113582653"/>
<evidence type="ECO:0000256" key="8">
    <source>
        <dbReference type="ARBA" id="ARBA00023136"/>
    </source>
</evidence>
<feature type="compositionally biased region" description="Polar residues" evidence="13">
    <location>
        <begin position="46"/>
        <end position="72"/>
    </location>
</feature>
<dbReference type="GO" id="GO:0009267">
    <property type="term" value="P:cellular response to starvation"/>
    <property type="evidence" value="ECO:0007669"/>
    <property type="project" value="TreeGrafter"/>
</dbReference>
<evidence type="ECO:0000256" key="7">
    <source>
        <dbReference type="ARBA" id="ARBA00022989"/>
    </source>
</evidence>
<keyword evidence="11 12" id="KW-0458">Lysosome</keyword>
<organism evidence="18 19">
    <name type="scientific">Electrophorus electricus</name>
    <name type="common">Electric eel</name>
    <name type="synonym">Gymnotus electricus</name>
    <dbReference type="NCBI Taxonomy" id="8005"/>
    <lineage>
        <taxon>Eukaryota</taxon>
        <taxon>Metazoa</taxon>
        <taxon>Chordata</taxon>
        <taxon>Craniata</taxon>
        <taxon>Vertebrata</taxon>
        <taxon>Euteleostomi</taxon>
        <taxon>Actinopterygii</taxon>
        <taxon>Neopterygii</taxon>
        <taxon>Teleostei</taxon>
        <taxon>Ostariophysi</taxon>
        <taxon>Gymnotiformes</taxon>
        <taxon>Gymnotoidei</taxon>
        <taxon>Gymnotidae</taxon>
        <taxon>Electrophorus</taxon>
    </lineage>
</organism>
<dbReference type="Pfam" id="PF21222">
    <property type="entry name" value="Lamp2_2nd"/>
    <property type="match status" value="1"/>
</dbReference>
<feature type="chain" id="PRO_5044341103" evidence="15">
    <location>
        <begin position="21"/>
        <end position="421"/>
    </location>
</feature>
<keyword evidence="7 14" id="KW-1133">Transmembrane helix</keyword>
<dbReference type="GeneTree" id="ENSGT00950000182899"/>
<feature type="compositionally biased region" description="Low complexity" evidence="13">
    <location>
        <begin position="32"/>
        <end position="43"/>
    </location>
</feature>
<dbReference type="GO" id="GO:0097352">
    <property type="term" value="P:autophagosome maturation"/>
    <property type="evidence" value="ECO:0007669"/>
    <property type="project" value="TreeGrafter"/>
</dbReference>
<evidence type="ECO:0000313" key="18">
    <source>
        <dbReference type="Ensembl" id="ENSEEEP00000062152.1"/>
    </source>
</evidence>
<dbReference type="InterPro" id="IPR002000">
    <property type="entry name" value="Lysosome-assoc_membr_glycop"/>
</dbReference>
<proteinExistence type="inferred from homology"/>
<evidence type="ECO:0000259" key="16">
    <source>
        <dbReference type="Pfam" id="PF01299"/>
    </source>
</evidence>
<dbReference type="Ensembl" id="ENSEEET00000062502.1">
    <property type="protein sequence ID" value="ENSEEEP00000062152.1"/>
    <property type="gene ID" value="ENSEEEG00000027368.1"/>
</dbReference>
<evidence type="ECO:0000256" key="2">
    <source>
        <dbReference type="ARBA" id="ARBA00004530"/>
    </source>
</evidence>
<dbReference type="CTD" id="3920"/>
<dbReference type="AlphaFoldDB" id="A0AAY5EZI4"/>
<dbReference type="GO" id="GO:0005886">
    <property type="term" value="C:plasma membrane"/>
    <property type="evidence" value="ECO:0007669"/>
    <property type="project" value="UniProtKB-SubCell"/>
</dbReference>
<dbReference type="GO" id="GO:0031902">
    <property type="term" value="C:late endosome membrane"/>
    <property type="evidence" value="ECO:0007669"/>
    <property type="project" value="TreeGrafter"/>
</dbReference>
<dbReference type="PRINTS" id="PR00336">
    <property type="entry name" value="LYSASSOCTDMP"/>
</dbReference>
<keyword evidence="19" id="KW-1185">Reference proteome</keyword>
<dbReference type="KEGG" id="eee:113582653"/>
<feature type="region of interest" description="Disordered" evidence="13">
    <location>
        <begin position="93"/>
        <end position="219"/>
    </location>
</feature>
<feature type="compositionally biased region" description="Low complexity" evidence="13">
    <location>
        <begin position="93"/>
        <end position="216"/>
    </location>
</feature>
<keyword evidence="6" id="KW-0967">Endosome</keyword>
<keyword evidence="9 12" id="KW-1015">Disulfide bond</keyword>
<gene>
    <name evidence="18" type="primary">lamp2</name>
</gene>
<accession>A0AAY5EZI4</accession>
<dbReference type="GO" id="GO:0061740">
    <property type="term" value="P:protein targeting to lysosome involved in chaperone-mediated autophagy"/>
    <property type="evidence" value="ECO:0007669"/>
    <property type="project" value="TreeGrafter"/>
</dbReference>
<keyword evidence="8 12" id="KW-0472">Membrane</keyword>
<reference evidence="18 19" key="1">
    <citation type="submission" date="2020-05" db="EMBL/GenBank/DDBJ databases">
        <title>Electrophorus electricus (electric eel) genome, fEleEle1, primary haplotype.</title>
        <authorList>
            <person name="Myers G."/>
            <person name="Meyer A."/>
            <person name="Fedrigo O."/>
            <person name="Formenti G."/>
            <person name="Rhie A."/>
            <person name="Tracey A."/>
            <person name="Sims Y."/>
            <person name="Jarvis E.D."/>
        </authorList>
    </citation>
    <scope>NUCLEOTIDE SEQUENCE [LARGE SCALE GENOMIC DNA]</scope>
</reference>
<keyword evidence="5 15" id="KW-0732">Signal</keyword>
<dbReference type="Pfam" id="PF01299">
    <property type="entry name" value="Lamp2-like_luminal"/>
    <property type="match status" value="1"/>
</dbReference>
<sequence>MFRCVHPQLVFILLSGVVCADVLLSETPEVFPTSTTEETNTPTLPVAQSSTDGITDTATTNEPATLSSTKVTSKPAPYTNHATAEVILTTGPAAPSTATSVAPTTSPSTATSVAPTTSPSTATSVAPTTSPSTATSVAPTTSPSTATSVAPTTSPSTATSVAPTTSPSTATSVAPTTSPSTATSVAPTTSPSTATSVAPTTSPSTATSVAPTTASPLPNPTVGNYFVRPDPNSSVCLMAKMGLQFSFVPSVGASVQTVNLDPSPNVTTFSGMCGSYGSDAVLTLASGTITVQFKFTNQTNRFHLRALSFTVATGNGSMFVAGNNNLSLWEASLGSSYMCRKEQSYNITDSLTLNTFELQVQPFDVTNDEFSTAEDCQADHSDNFIIPIAVGVALIGLILIVMLVYLIGRKRSQSSGYEQFN</sequence>
<evidence type="ECO:0000259" key="17">
    <source>
        <dbReference type="Pfam" id="PF21222"/>
    </source>
</evidence>
<dbReference type="PROSITE" id="PS51407">
    <property type="entry name" value="LAMP_3"/>
    <property type="match status" value="1"/>
</dbReference>
<evidence type="ECO:0000256" key="1">
    <source>
        <dbReference type="ARBA" id="ARBA00004251"/>
    </source>
</evidence>
<evidence type="ECO:0000256" key="10">
    <source>
        <dbReference type="ARBA" id="ARBA00023180"/>
    </source>
</evidence>
<evidence type="ECO:0000256" key="12">
    <source>
        <dbReference type="PROSITE-ProRule" id="PRU00740"/>
    </source>
</evidence>
<evidence type="ECO:0000256" key="14">
    <source>
        <dbReference type="SAM" id="Phobius"/>
    </source>
</evidence>
<comment type="subcellular location">
    <subcellularLocation>
        <location evidence="1">Cell membrane</location>
        <topology evidence="1">Single-pass type I membrane protein</topology>
    </subcellularLocation>
    <subcellularLocation>
        <location evidence="2">Endosome membrane</location>
        <topology evidence="2">Single-pass type I membrane protein</topology>
    </subcellularLocation>
    <subcellularLocation>
        <location evidence="12">Lysosome membrane</location>
        <topology evidence="12">Single-pass type I membrane protein</topology>
    </subcellularLocation>
</comment>
<comment type="caution">
    <text evidence="12">Lacks conserved residue(s) required for the propagation of feature annotation.</text>
</comment>
<dbReference type="Gene3D" id="2.40.160.110">
    <property type="match status" value="1"/>
</dbReference>
<evidence type="ECO:0000256" key="6">
    <source>
        <dbReference type="ARBA" id="ARBA00022753"/>
    </source>
</evidence>
<dbReference type="GO" id="GO:0000421">
    <property type="term" value="C:autophagosome membrane"/>
    <property type="evidence" value="ECO:0007669"/>
    <property type="project" value="TreeGrafter"/>
</dbReference>
<feature type="domain" description="Lysosome-associated membrane glycoprotein 2-like transmembrane" evidence="17">
    <location>
        <begin position="386"/>
        <end position="417"/>
    </location>
</feature>
<dbReference type="InterPro" id="IPR048528">
    <property type="entry name" value="Lamp2-like_luminal"/>
</dbReference>
<feature type="signal peptide" evidence="15">
    <location>
        <begin position="1"/>
        <end position="20"/>
    </location>
</feature>
<feature type="disulfide bond" evidence="12">
    <location>
        <begin position="339"/>
        <end position="376"/>
    </location>
</feature>
<evidence type="ECO:0000256" key="9">
    <source>
        <dbReference type="ARBA" id="ARBA00023157"/>
    </source>
</evidence>
<dbReference type="Proteomes" id="UP000314983">
    <property type="component" value="Chromosome 12"/>
</dbReference>
<reference evidence="18" key="3">
    <citation type="submission" date="2025-09" db="UniProtKB">
        <authorList>
            <consortium name="Ensembl"/>
        </authorList>
    </citation>
    <scope>IDENTIFICATION</scope>
</reference>
<dbReference type="RefSeq" id="XP_026874349.2">
    <property type="nucleotide sequence ID" value="XM_027018548.2"/>
</dbReference>
<keyword evidence="3" id="KW-1003">Cell membrane</keyword>
<comment type="similarity">
    <text evidence="12">Belongs to the LAMP family.</text>
</comment>
<dbReference type="PANTHER" id="PTHR11506:SF6">
    <property type="entry name" value="LYSOSOME-ASSOCIATED MEMBRANE GLYCOPROTEIN 2"/>
    <property type="match status" value="1"/>
</dbReference>
<protein>
    <submittedName>
        <fullName evidence="18">Lysosomal-associated membrane protein 2</fullName>
    </submittedName>
</protein>
<evidence type="ECO:0000256" key="13">
    <source>
        <dbReference type="SAM" id="MobiDB-lite"/>
    </source>
</evidence>
<feature type="transmembrane region" description="Helical" evidence="14">
    <location>
        <begin position="384"/>
        <end position="407"/>
    </location>
</feature>
<dbReference type="PANTHER" id="PTHR11506">
    <property type="entry name" value="LYSOSOME-ASSOCIATED MEMBRANE GLYCOPROTEIN"/>
    <property type="match status" value="1"/>
</dbReference>
<feature type="domain" description="Lysosome-associated membrane glycoprotein 2-like luminal" evidence="16">
    <location>
        <begin position="220"/>
        <end position="366"/>
    </location>
</feature>
<evidence type="ECO:0000313" key="19">
    <source>
        <dbReference type="Proteomes" id="UP000314983"/>
    </source>
</evidence>
<evidence type="ECO:0000256" key="4">
    <source>
        <dbReference type="ARBA" id="ARBA00022692"/>
    </source>
</evidence>
<keyword evidence="10" id="KW-0325">Glycoprotein</keyword>
<evidence type="ECO:0000256" key="3">
    <source>
        <dbReference type="ARBA" id="ARBA00022475"/>
    </source>
</evidence>
<feature type="region of interest" description="Disordered" evidence="13">
    <location>
        <begin position="32"/>
        <end position="77"/>
    </location>
</feature>
<reference evidence="18" key="2">
    <citation type="submission" date="2025-08" db="UniProtKB">
        <authorList>
            <consortium name="Ensembl"/>
        </authorList>
    </citation>
    <scope>IDENTIFICATION</scope>
</reference>
<evidence type="ECO:0000256" key="11">
    <source>
        <dbReference type="ARBA" id="ARBA00023228"/>
    </source>
</evidence>
<dbReference type="InterPro" id="IPR048524">
    <property type="entry name" value="Lamp2-like_TM"/>
</dbReference>
<name>A0AAY5EZI4_ELEEL</name>
<evidence type="ECO:0000256" key="5">
    <source>
        <dbReference type="ARBA" id="ARBA00022729"/>
    </source>
</evidence>
<dbReference type="FunFam" id="2.40.160.110:FF:000001">
    <property type="entry name" value="lysosome-associated membrane glycoprotein 2 isoform X2"/>
    <property type="match status" value="1"/>
</dbReference>
<evidence type="ECO:0000256" key="15">
    <source>
        <dbReference type="SAM" id="SignalP"/>
    </source>
</evidence>
<keyword evidence="4 12" id="KW-0812">Transmembrane</keyword>